<evidence type="ECO:0000313" key="10">
    <source>
        <dbReference type="Proteomes" id="UP000214606"/>
    </source>
</evidence>
<dbReference type="GO" id="GO:0004222">
    <property type="term" value="F:metalloendopeptidase activity"/>
    <property type="evidence" value="ECO:0007669"/>
    <property type="project" value="InterPro"/>
</dbReference>
<dbReference type="EMBL" id="CP017703">
    <property type="protein sequence ID" value="ASS90024.1"/>
    <property type="molecule type" value="Genomic_DNA"/>
</dbReference>
<sequence length="103" mass="12400">MFFTRKIMLGFGWGQYILIFPVGIIALIGLTEWLPNKISKMFEHQADEFAVRQLGNKELYIQTLMKLERISEKENDEFDFKRKEWKETHPSFQKRINFIKDLV</sequence>
<dbReference type="GO" id="GO:0046872">
    <property type="term" value="F:metal ion binding"/>
    <property type="evidence" value="ECO:0007669"/>
    <property type="project" value="UniProtKB-KW"/>
</dbReference>
<gene>
    <name evidence="9" type="ORF">AP3564_07060</name>
</gene>
<dbReference type="Proteomes" id="UP000214606">
    <property type="component" value="Chromosome"/>
</dbReference>
<evidence type="ECO:0000259" key="8">
    <source>
        <dbReference type="Pfam" id="PF01435"/>
    </source>
</evidence>
<keyword evidence="7" id="KW-0812">Transmembrane</keyword>
<proteinExistence type="inferred from homology"/>
<evidence type="ECO:0000256" key="6">
    <source>
        <dbReference type="RuleBase" id="RU003983"/>
    </source>
</evidence>
<feature type="transmembrane region" description="Helical" evidence="7">
    <location>
        <begin position="13"/>
        <end position="34"/>
    </location>
</feature>
<comment type="similarity">
    <text evidence="6">Belongs to the peptidase M48 family.</text>
</comment>
<keyword evidence="1 6" id="KW-0645">Protease</keyword>
<reference evidence="9 10" key="1">
    <citation type="submission" date="2016-10" db="EMBL/GenBank/DDBJ databases">
        <title>The whole genome sequencing and assembly of Aeribacillus pallidus KCTC3564 strain.</title>
        <authorList>
            <person name="Lee Y.-J."/>
            <person name="Park M.-K."/>
            <person name="Yi H."/>
            <person name="Bahn Y.-S."/>
            <person name="Kim J.F."/>
            <person name="Lee D.-W."/>
        </authorList>
    </citation>
    <scope>NUCLEOTIDE SEQUENCE [LARGE SCALE GENOMIC DNA]</scope>
    <source>
        <strain evidence="9 10">KCTC3564</strain>
    </source>
</reference>
<keyword evidence="5 6" id="KW-0482">Metalloprotease</keyword>
<name>A0A223E439_9BACI</name>
<keyword evidence="7" id="KW-0472">Membrane</keyword>
<dbReference type="GO" id="GO:0006508">
    <property type="term" value="P:proteolysis"/>
    <property type="evidence" value="ECO:0007669"/>
    <property type="project" value="UniProtKB-KW"/>
</dbReference>
<evidence type="ECO:0000256" key="3">
    <source>
        <dbReference type="ARBA" id="ARBA00022801"/>
    </source>
</evidence>
<organism evidence="9 10">
    <name type="scientific">Aeribacillus pallidus</name>
    <dbReference type="NCBI Taxonomy" id="33936"/>
    <lineage>
        <taxon>Bacteria</taxon>
        <taxon>Bacillati</taxon>
        <taxon>Bacillota</taxon>
        <taxon>Bacilli</taxon>
        <taxon>Bacillales</taxon>
        <taxon>Bacillaceae</taxon>
        <taxon>Aeribacillus</taxon>
    </lineage>
</organism>
<evidence type="ECO:0000313" key="9">
    <source>
        <dbReference type="EMBL" id="ASS90024.1"/>
    </source>
</evidence>
<keyword evidence="7" id="KW-1133">Transmembrane helix</keyword>
<evidence type="ECO:0000256" key="7">
    <source>
        <dbReference type="SAM" id="Phobius"/>
    </source>
</evidence>
<evidence type="ECO:0000256" key="4">
    <source>
        <dbReference type="ARBA" id="ARBA00022833"/>
    </source>
</evidence>
<evidence type="ECO:0000256" key="2">
    <source>
        <dbReference type="ARBA" id="ARBA00022723"/>
    </source>
</evidence>
<accession>A0A223E439</accession>
<feature type="domain" description="Peptidase M48" evidence="8">
    <location>
        <begin position="18"/>
        <end position="101"/>
    </location>
</feature>
<keyword evidence="3 6" id="KW-0378">Hydrolase</keyword>
<protein>
    <recommendedName>
        <fullName evidence="8">Peptidase M48 domain-containing protein</fullName>
    </recommendedName>
</protein>
<dbReference type="Pfam" id="PF01435">
    <property type="entry name" value="Peptidase_M48"/>
    <property type="match status" value="1"/>
</dbReference>
<evidence type="ECO:0000256" key="5">
    <source>
        <dbReference type="ARBA" id="ARBA00023049"/>
    </source>
</evidence>
<keyword evidence="4 6" id="KW-0862">Zinc</keyword>
<dbReference type="KEGG" id="apak:AP3564_07060"/>
<comment type="cofactor">
    <cofactor evidence="6">
        <name>Zn(2+)</name>
        <dbReference type="ChEBI" id="CHEBI:29105"/>
    </cofactor>
    <text evidence="6">Binds 1 zinc ion per subunit.</text>
</comment>
<evidence type="ECO:0000256" key="1">
    <source>
        <dbReference type="ARBA" id="ARBA00022670"/>
    </source>
</evidence>
<keyword evidence="2" id="KW-0479">Metal-binding</keyword>
<dbReference type="InterPro" id="IPR001915">
    <property type="entry name" value="Peptidase_M48"/>
</dbReference>
<dbReference type="AlphaFoldDB" id="A0A223E439"/>